<dbReference type="AlphaFoldDB" id="A0A7Y9F025"/>
<protein>
    <submittedName>
        <fullName evidence="1">Uncharacterized protein</fullName>
    </submittedName>
</protein>
<sequence>MQEIGPGRRKEFCSETCRRGADRDYKRAKAHVEFFEEQLRRTQHEVATYGRRADEGVLTADEVVRLQSEARVALVRASTVAELGGDQPERIRAELDALVAAVRPILDAGQTLLAVHTA</sequence>
<organism evidence="1 2">
    <name type="scientific">Nocardioides marinisabuli</name>
    <dbReference type="NCBI Taxonomy" id="419476"/>
    <lineage>
        <taxon>Bacteria</taxon>
        <taxon>Bacillati</taxon>
        <taxon>Actinomycetota</taxon>
        <taxon>Actinomycetes</taxon>
        <taxon>Propionibacteriales</taxon>
        <taxon>Nocardioidaceae</taxon>
        <taxon>Nocardioides</taxon>
    </lineage>
</organism>
<proteinExistence type="predicted"/>
<dbReference type="RefSeq" id="WP_179614863.1">
    <property type="nucleotide sequence ID" value="NZ_CP059163.1"/>
</dbReference>
<dbReference type="Proteomes" id="UP000516957">
    <property type="component" value="Unassembled WGS sequence"/>
</dbReference>
<keyword evidence="2" id="KW-1185">Reference proteome</keyword>
<comment type="caution">
    <text evidence="1">The sequence shown here is derived from an EMBL/GenBank/DDBJ whole genome shotgun (WGS) entry which is preliminary data.</text>
</comment>
<reference evidence="1 2" key="1">
    <citation type="submission" date="2020-07" db="EMBL/GenBank/DDBJ databases">
        <title>Sequencing the genomes of 1000 actinobacteria strains.</title>
        <authorList>
            <person name="Klenk H.-P."/>
        </authorList>
    </citation>
    <scope>NUCLEOTIDE SEQUENCE [LARGE SCALE GENOMIC DNA]</scope>
    <source>
        <strain evidence="1 2">DSM 18965</strain>
    </source>
</reference>
<name>A0A7Y9F025_9ACTN</name>
<evidence type="ECO:0000313" key="1">
    <source>
        <dbReference type="EMBL" id="NYD57048.1"/>
    </source>
</evidence>
<dbReference type="EMBL" id="JACCBE010000001">
    <property type="protein sequence ID" value="NYD57048.1"/>
    <property type="molecule type" value="Genomic_DNA"/>
</dbReference>
<gene>
    <name evidence="1" type="ORF">BKA08_001286</name>
</gene>
<evidence type="ECO:0000313" key="2">
    <source>
        <dbReference type="Proteomes" id="UP000516957"/>
    </source>
</evidence>
<accession>A0A7Y9F025</accession>